<sequence>MLDTLYLYTNNLSGTIPHELGNLVNIRDLDISENQLSGYIPSTLGNLTMLNTFYLNTNHLSGTIPHELGNLMNVSDIDIAENQLVGSIPSTLANLTTLIDFRAFSNQLSSSLPKELGNHTNLVALHIADNNLSGYLPSQICKGGALRRFTIENNHFEGPIPRSLKNCSSLVRVRLERNNFKGNISEDFGIYPNLDYIDMSYNQLYGQISPSWAYCQNLTYFRISENLLTGNIPSELGRLLQLRVLDLSSNQLTGDIPRELGTMRSLFNLTLSNNKISEVIPSEFGNLSNLEILDLSNNDISGPIPQQLEGCINLRTLKLGKNKLNGSIPSQIGKLERLQDLLDLSHNFLGGKIPSQLASLTYLISLNLSNNNLSGAIPSSFGSMLSLSLIDVSYNNLEGPVPRSKLFQNAQAEWFIHNKGLCGEVPSLPSCGSATVSTRHSTKNHVVLFAITPIIGSLVLLGMSIIITAALCRRGKPTKQKDNDVIIGDLFSILNFDGRVTYDYIINASENFDEKYCIGSGTYGKVYKVELPMEQVVAVKKLHPIEGMFDGKGFESEIQALTTIRHRNIVKLHGFCSNSSCKFLIYQYIEKGSLASNLHSQEIAKELNWERRARIIKDVAHALSYMHHDCNPSIVHRDISSNNVLLDSDFKAYLSDFGTARILRSDLSNWSKLAGTVGYTAPELSYTTKANEKCDVYSFGIVILEIIMGRHPGDLVSSLSSPNIQQMLFIDMLDQRISPPTAYMVKKVLLLAIIAFSCIHGTPQARPTMQRVSHLFISGNIPTIHEPFDSIKLHQLLEFLT</sequence>
<dbReference type="AlphaFoldDB" id="A0A8N4F2Y3"/>
<evidence type="ECO:0000256" key="7">
    <source>
        <dbReference type="ARBA" id="ARBA00022679"/>
    </source>
</evidence>
<keyword evidence="17" id="KW-0325">Glycoprotein</keyword>
<dbReference type="EC" id="2.7.11.1" evidence="3"/>
<dbReference type="Pfam" id="PF00560">
    <property type="entry name" value="LRR_1"/>
    <property type="match status" value="7"/>
</dbReference>
<keyword evidence="16" id="KW-0675">Receptor</keyword>
<gene>
    <name evidence="24" type="primary">LOC114914124</name>
</gene>
<organism evidence="23 24">
    <name type="scientific">Elaeis guineensis var. tenera</name>
    <name type="common">Oil palm</name>
    <dbReference type="NCBI Taxonomy" id="51953"/>
    <lineage>
        <taxon>Eukaryota</taxon>
        <taxon>Viridiplantae</taxon>
        <taxon>Streptophyta</taxon>
        <taxon>Embryophyta</taxon>
        <taxon>Tracheophyta</taxon>
        <taxon>Spermatophyta</taxon>
        <taxon>Magnoliopsida</taxon>
        <taxon>Liliopsida</taxon>
        <taxon>Arecaceae</taxon>
        <taxon>Arecoideae</taxon>
        <taxon>Cocoseae</taxon>
        <taxon>Elaeidinae</taxon>
        <taxon>Elaeis</taxon>
    </lineage>
</organism>
<evidence type="ECO:0000256" key="16">
    <source>
        <dbReference type="ARBA" id="ARBA00023170"/>
    </source>
</evidence>
<evidence type="ECO:0000313" key="24">
    <source>
        <dbReference type="RefSeq" id="XP_029120168.1"/>
    </source>
</evidence>
<dbReference type="InterPro" id="IPR011009">
    <property type="entry name" value="Kinase-like_dom_sf"/>
</dbReference>
<dbReference type="PRINTS" id="PR00019">
    <property type="entry name" value="LEURICHRPT"/>
</dbReference>
<dbReference type="GO" id="GO:0004674">
    <property type="term" value="F:protein serine/threonine kinase activity"/>
    <property type="evidence" value="ECO:0007669"/>
    <property type="project" value="UniProtKB-KW"/>
</dbReference>
<evidence type="ECO:0000256" key="14">
    <source>
        <dbReference type="ARBA" id="ARBA00022989"/>
    </source>
</evidence>
<evidence type="ECO:0000256" key="12">
    <source>
        <dbReference type="ARBA" id="ARBA00022777"/>
    </source>
</evidence>
<dbReference type="InterPro" id="IPR003591">
    <property type="entry name" value="Leu-rich_rpt_typical-subtyp"/>
</dbReference>
<evidence type="ECO:0000256" key="5">
    <source>
        <dbReference type="ARBA" id="ARBA00022553"/>
    </source>
</evidence>
<keyword evidence="13 20" id="KW-0067">ATP-binding</keyword>
<comment type="catalytic activity">
    <reaction evidence="19">
        <text>L-seryl-[protein] + ATP = O-phospho-L-seryl-[protein] + ADP + H(+)</text>
        <dbReference type="Rhea" id="RHEA:17989"/>
        <dbReference type="Rhea" id="RHEA-COMP:9863"/>
        <dbReference type="Rhea" id="RHEA-COMP:11604"/>
        <dbReference type="ChEBI" id="CHEBI:15378"/>
        <dbReference type="ChEBI" id="CHEBI:29999"/>
        <dbReference type="ChEBI" id="CHEBI:30616"/>
        <dbReference type="ChEBI" id="CHEBI:83421"/>
        <dbReference type="ChEBI" id="CHEBI:456216"/>
        <dbReference type="EC" id="2.7.11.1"/>
    </reaction>
</comment>
<dbReference type="GO" id="GO:0005886">
    <property type="term" value="C:plasma membrane"/>
    <property type="evidence" value="ECO:0007669"/>
    <property type="project" value="UniProtKB-SubCell"/>
</dbReference>
<name>A0A8N4F2Y3_ELAGV</name>
<evidence type="ECO:0000256" key="6">
    <source>
        <dbReference type="ARBA" id="ARBA00022614"/>
    </source>
</evidence>
<feature type="binding site" evidence="20">
    <location>
        <position position="541"/>
    </location>
    <ligand>
        <name>ATP</name>
        <dbReference type="ChEBI" id="CHEBI:30616"/>
    </ligand>
</feature>
<dbReference type="InterPro" id="IPR008266">
    <property type="entry name" value="Tyr_kinase_AS"/>
</dbReference>
<keyword evidence="6" id="KW-0433">Leucine-rich repeat</keyword>
<comment type="subcellular location">
    <subcellularLocation>
        <location evidence="1">Cell membrane</location>
        <topology evidence="1">Single-pass membrane protein</topology>
    </subcellularLocation>
    <subcellularLocation>
        <location evidence="2">Membrane</location>
        <topology evidence="2">Single-pass type I membrane protein</topology>
    </subcellularLocation>
</comment>
<keyword evidence="12" id="KW-0418">Kinase</keyword>
<dbReference type="Pfam" id="PF07714">
    <property type="entry name" value="PK_Tyr_Ser-Thr"/>
    <property type="match status" value="1"/>
</dbReference>
<dbReference type="Pfam" id="PF13855">
    <property type="entry name" value="LRR_8"/>
    <property type="match status" value="1"/>
</dbReference>
<dbReference type="InterPro" id="IPR000719">
    <property type="entry name" value="Prot_kinase_dom"/>
</dbReference>
<dbReference type="InterPro" id="IPR001245">
    <property type="entry name" value="Ser-Thr/Tyr_kinase_cat_dom"/>
</dbReference>
<keyword evidence="9" id="KW-0732">Signal</keyword>
<keyword evidence="7" id="KW-0808">Transferase</keyword>
<keyword evidence="4" id="KW-0723">Serine/threonine-protein kinase</keyword>
<dbReference type="InterPro" id="IPR017441">
    <property type="entry name" value="Protein_kinase_ATP_BS"/>
</dbReference>
<dbReference type="FunFam" id="1.10.510.10:FF:000445">
    <property type="entry name" value="MDIS1-interacting receptor like kinase 2"/>
    <property type="match status" value="1"/>
</dbReference>
<keyword evidence="11 20" id="KW-0547">Nucleotide-binding</keyword>
<dbReference type="Gene3D" id="3.30.200.20">
    <property type="entry name" value="Phosphorylase Kinase, domain 1"/>
    <property type="match status" value="1"/>
</dbReference>
<evidence type="ECO:0000256" key="20">
    <source>
        <dbReference type="PROSITE-ProRule" id="PRU10141"/>
    </source>
</evidence>
<evidence type="ECO:0000256" key="13">
    <source>
        <dbReference type="ARBA" id="ARBA00022840"/>
    </source>
</evidence>
<keyword evidence="10" id="KW-0677">Repeat</keyword>
<dbReference type="SUPFAM" id="SSF56112">
    <property type="entry name" value="Protein kinase-like (PK-like)"/>
    <property type="match status" value="1"/>
</dbReference>
<evidence type="ECO:0000256" key="9">
    <source>
        <dbReference type="ARBA" id="ARBA00022729"/>
    </source>
</evidence>
<comment type="catalytic activity">
    <reaction evidence="18">
        <text>L-threonyl-[protein] + ATP = O-phospho-L-threonyl-[protein] + ADP + H(+)</text>
        <dbReference type="Rhea" id="RHEA:46608"/>
        <dbReference type="Rhea" id="RHEA-COMP:11060"/>
        <dbReference type="Rhea" id="RHEA-COMP:11605"/>
        <dbReference type="ChEBI" id="CHEBI:15378"/>
        <dbReference type="ChEBI" id="CHEBI:30013"/>
        <dbReference type="ChEBI" id="CHEBI:30616"/>
        <dbReference type="ChEBI" id="CHEBI:61977"/>
        <dbReference type="ChEBI" id="CHEBI:456216"/>
        <dbReference type="EC" id="2.7.11.1"/>
    </reaction>
</comment>
<dbReference type="PROSITE" id="PS50011">
    <property type="entry name" value="PROTEIN_KINASE_DOM"/>
    <property type="match status" value="1"/>
</dbReference>
<dbReference type="RefSeq" id="XP_029120168.1">
    <property type="nucleotide sequence ID" value="XM_029264335.1"/>
</dbReference>
<dbReference type="PANTHER" id="PTHR48005">
    <property type="entry name" value="LEUCINE RICH REPEAT KINASE 2"/>
    <property type="match status" value="1"/>
</dbReference>
<dbReference type="OrthoDB" id="676979at2759"/>
<dbReference type="PROSITE" id="PS00109">
    <property type="entry name" value="PROTEIN_KINASE_TYR"/>
    <property type="match status" value="1"/>
</dbReference>
<keyword evidence="15 21" id="KW-0472">Membrane</keyword>
<dbReference type="PROSITE" id="PS00107">
    <property type="entry name" value="PROTEIN_KINASE_ATP"/>
    <property type="match status" value="1"/>
</dbReference>
<evidence type="ECO:0000256" key="11">
    <source>
        <dbReference type="ARBA" id="ARBA00022741"/>
    </source>
</evidence>
<keyword evidence="14 21" id="KW-1133">Transmembrane helix</keyword>
<dbReference type="SUPFAM" id="SSF52047">
    <property type="entry name" value="RNI-like"/>
    <property type="match status" value="1"/>
</dbReference>
<keyword evidence="5" id="KW-0597">Phosphoprotein</keyword>
<keyword evidence="8 21" id="KW-0812">Transmembrane</keyword>
<feature type="domain" description="Protein kinase" evidence="22">
    <location>
        <begin position="512"/>
        <end position="777"/>
    </location>
</feature>
<dbReference type="InterPro" id="IPR051420">
    <property type="entry name" value="Ser_Thr_Kinases_DiverseReg"/>
</dbReference>
<dbReference type="SUPFAM" id="SSF52058">
    <property type="entry name" value="L domain-like"/>
    <property type="match status" value="1"/>
</dbReference>
<dbReference type="FunFam" id="3.80.10.10:FF:000041">
    <property type="entry name" value="LRR receptor-like serine/threonine-protein kinase ERECTA"/>
    <property type="match status" value="1"/>
</dbReference>
<dbReference type="FunFam" id="3.30.200.20:FF:000309">
    <property type="entry name" value="Leucine-rich repeat receptor protein kinase MSP1"/>
    <property type="match status" value="1"/>
</dbReference>
<evidence type="ECO:0000256" key="18">
    <source>
        <dbReference type="ARBA" id="ARBA00047899"/>
    </source>
</evidence>
<evidence type="ECO:0000256" key="15">
    <source>
        <dbReference type="ARBA" id="ARBA00023136"/>
    </source>
</evidence>
<evidence type="ECO:0000256" key="4">
    <source>
        <dbReference type="ARBA" id="ARBA00022527"/>
    </source>
</evidence>
<evidence type="ECO:0000256" key="21">
    <source>
        <dbReference type="SAM" id="Phobius"/>
    </source>
</evidence>
<accession>A0A8N4F2Y3</accession>
<dbReference type="Gene3D" id="3.80.10.10">
    <property type="entry name" value="Ribonuclease Inhibitor"/>
    <property type="match status" value="3"/>
</dbReference>
<dbReference type="Proteomes" id="UP000504607">
    <property type="component" value="Chromosome 4"/>
</dbReference>
<dbReference type="SMART" id="SM00369">
    <property type="entry name" value="LRR_TYP"/>
    <property type="match status" value="6"/>
</dbReference>
<evidence type="ECO:0000256" key="17">
    <source>
        <dbReference type="ARBA" id="ARBA00023180"/>
    </source>
</evidence>
<dbReference type="KEGG" id="egu:114914124"/>
<evidence type="ECO:0000256" key="10">
    <source>
        <dbReference type="ARBA" id="ARBA00022737"/>
    </source>
</evidence>
<dbReference type="PANTHER" id="PTHR48005:SF70">
    <property type="entry name" value="MDIS1-INTERACTING RECEPTOR LIKE KINASE 2-LIKE"/>
    <property type="match status" value="1"/>
</dbReference>
<evidence type="ECO:0000256" key="3">
    <source>
        <dbReference type="ARBA" id="ARBA00012513"/>
    </source>
</evidence>
<proteinExistence type="predicted"/>
<dbReference type="Gene3D" id="1.10.510.10">
    <property type="entry name" value="Transferase(Phosphotransferase) domain 1"/>
    <property type="match status" value="1"/>
</dbReference>
<feature type="transmembrane region" description="Helical" evidence="21">
    <location>
        <begin position="446"/>
        <end position="471"/>
    </location>
</feature>
<evidence type="ECO:0000256" key="2">
    <source>
        <dbReference type="ARBA" id="ARBA00004479"/>
    </source>
</evidence>
<dbReference type="GO" id="GO:0005524">
    <property type="term" value="F:ATP binding"/>
    <property type="evidence" value="ECO:0007669"/>
    <property type="project" value="UniProtKB-UniRule"/>
</dbReference>
<reference evidence="24" key="1">
    <citation type="submission" date="2025-08" db="UniProtKB">
        <authorList>
            <consortium name="RefSeq"/>
        </authorList>
    </citation>
    <scope>IDENTIFICATION</scope>
</reference>
<evidence type="ECO:0000313" key="23">
    <source>
        <dbReference type="Proteomes" id="UP000504607"/>
    </source>
</evidence>
<evidence type="ECO:0000256" key="8">
    <source>
        <dbReference type="ARBA" id="ARBA00022692"/>
    </source>
</evidence>
<dbReference type="InterPro" id="IPR001611">
    <property type="entry name" value="Leu-rich_rpt"/>
</dbReference>
<evidence type="ECO:0000256" key="1">
    <source>
        <dbReference type="ARBA" id="ARBA00004162"/>
    </source>
</evidence>
<dbReference type="InterPro" id="IPR032675">
    <property type="entry name" value="LRR_dom_sf"/>
</dbReference>
<protein>
    <recommendedName>
        <fullName evidence="3">non-specific serine/threonine protein kinase</fullName>
        <ecNumber evidence="3">2.7.11.1</ecNumber>
    </recommendedName>
</protein>
<evidence type="ECO:0000259" key="22">
    <source>
        <dbReference type="PROSITE" id="PS50011"/>
    </source>
</evidence>
<evidence type="ECO:0000256" key="19">
    <source>
        <dbReference type="ARBA" id="ARBA00048679"/>
    </source>
</evidence>
<keyword evidence="23" id="KW-1185">Reference proteome</keyword>
<dbReference type="FunFam" id="3.80.10.10:FF:000177">
    <property type="entry name" value="Leucine-rich repeat receptor-like serine/threonine-protein kinase At1g17230"/>
    <property type="match status" value="1"/>
</dbReference>